<accession>A0ABR1NWD4</accession>
<comment type="caution">
    <text evidence="4">The sequence shown here is derived from an EMBL/GenBank/DDBJ whole genome shotgun (WGS) entry which is preliminary data.</text>
</comment>
<dbReference type="Gene3D" id="3.50.50.60">
    <property type="entry name" value="FAD/NAD(P)-binding domain"/>
    <property type="match status" value="2"/>
</dbReference>
<feature type="domain" description="Glucose-methanol-choline oxidoreductase N-terminal" evidence="3">
    <location>
        <begin position="336"/>
        <end position="350"/>
    </location>
</feature>
<evidence type="ECO:0000256" key="1">
    <source>
        <dbReference type="ARBA" id="ARBA00010790"/>
    </source>
</evidence>
<dbReference type="InterPro" id="IPR036188">
    <property type="entry name" value="FAD/NAD-bd_sf"/>
</dbReference>
<dbReference type="SUPFAM" id="SSF51905">
    <property type="entry name" value="FAD/NAD(P)-binding domain"/>
    <property type="match status" value="1"/>
</dbReference>
<comment type="similarity">
    <text evidence="1">Belongs to the GMC oxidoreductase family.</text>
</comment>
<feature type="chain" id="PRO_5046464247" description="Glucose-methanol-choline oxidoreductase N-terminal domain-containing protein" evidence="2">
    <location>
        <begin position="19"/>
        <end position="611"/>
    </location>
</feature>
<evidence type="ECO:0000313" key="5">
    <source>
        <dbReference type="Proteomes" id="UP001430848"/>
    </source>
</evidence>
<sequence>MLFRIVALLLGLGALSDALSTRQTGDEYDYIVIGSGPGGGTVASNVARAGYSVLLLEAGDNAAEEPFGAYPASSTWDFFVKHHEEEAKTMKFRFLTWKTTAGQYWVGNSGQPSGAKLLGVYYPRGATVGGSSMINAMVTYLPPDSDWNYIANLTGDTSWSGSSMRTLFQNIEKNNYLSKGTAGHGFDGWFQTNMQAGFAQDLALSRAEATLLGKDASQVQTMINADPNFLAADRDTQVGIWGLAMHQNGQGQRFSSRTRVQETLNNKQWPLTLRTNALATKILFNTNSTSCGGVPKATGVEYLTGQSVYKADPRNSGAAGTKATARARKEVIVAGGTFNTPQLLQLSGIGPASLLTSLKIPVLVDSPGVGANLQDNQEMPVVGVSKNGQGSGAGYTFIKTNHSVTGERDLWMMHGGPFRGFWPPSTRLSNRPGPQDAAGTLSMSMVKQHVANRGGSVRITSTDPRDPPDINFRLYTQGRETDMGAVKDFVAWARRVHKATAAPVGPISTIEPPCPGGGGPDADGGCGQADEDWIEGQTFGHHCTSTAAIGAEGDVNAVLDSKFRVRGVSGLRVADASVFPKIPGIFPAVATFMVGQKAGEAVIAGATGGQC</sequence>
<keyword evidence="5" id="KW-1185">Reference proteome</keyword>
<dbReference type="PROSITE" id="PS00624">
    <property type="entry name" value="GMC_OXRED_2"/>
    <property type="match status" value="1"/>
</dbReference>
<keyword evidence="2" id="KW-0732">Signal</keyword>
<proteinExistence type="inferred from homology"/>
<dbReference type="PANTHER" id="PTHR11552:SF80">
    <property type="entry name" value="GMC OXIDOREDUCTASE"/>
    <property type="match status" value="1"/>
</dbReference>
<protein>
    <recommendedName>
        <fullName evidence="3">Glucose-methanol-choline oxidoreductase N-terminal domain-containing protein</fullName>
    </recommendedName>
</protein>
<gene>
    <name evidence="4" type="ORF">SLS63_010599</name>
</gene>
<reference evidence="4 5" key="1">
    <citation type="submission" date="2024-02" db="EMBL/GenBank/DDBJ databases">
        <title>De novo assembly and annotation of 12 fungi associated with fruit tree decline syndrome in Ontario, Canada.</title>
        <authorList>
            <person name="Sulman M."/>
            <person name="Ellouze W."/>
            <person name="Ilyukhin E."/>
        </authorList>
    </citation>
    <scope>NUCLEOTIDE SEQUENCE [LARGE SCALE GENOMIC DNA]</scope>
    <source>
        <strain evidence="4 5">M169</strain>
    </source>
</reference>
<dbReference type="InterPro" id="IPR012132">
    <property type="entry name" value="GMC_OxRdtase"/>
</dbReference>
<dbReference type="EMBL" id="JAKNSF020000090">
    <property type="protein sequence ID" value="KAK7717949.1"/>
    <property type="molecule type" value="Genomic_DNA"/>
</dbReference>
<feature type="signal peptide" evidence="2">
    <location>
        <begin position="1"/>
        <end position="18"/>
    </location>
</feature>
<dbReference type="PANTHER" id="PTHR11552">
    <property type="entry name" value="GLUCOSE-METHANOL-CHOLINE GMC OXIDOREDUCTASE"/>
    <property type="match status" value="1"/>
</dbReference>
<organism evidence="4 5">
    <name type="scientific">Diaporthe eres</name>
    <name type="common">Phomopsis oblonga</name>
    <dbReference type="NCBI Taxonomy" id="83184"/>
    <lineage>
        <taxon>Eukaryota</taxon>
        <taxon>Fungi</taxon>
        <taxon>Dikarya</taxon>
        <taxon>Ascomycota</taxon>
        <taxon>Pezizomycotina</taxon>
        <taxon>Sordariomycetes</taxon>
        <taxon>Sordariomycetidae</taxon>
        <taxon>Diaporthales</taxon>
        <taxon>Diaporthaceae</taxon>
        <taxon>Diaporthe</taxon>
        <taxon>Diaporthe eres species complex</taxon>
    </lineage>
</organism>
<evidence type="ECO:0000256" key="2">
    <source>
        <dbReference type="SAM" id="SignalP"/>
    </source>
</evidence>
<dbReference type="Pfam" id="PF00732">
    <property type="entry name" value="GMC_oxred_N"/>
    <property type="match status" value="1"/>
</dbReference>
<dbReference type="PIRSF" id="PIRSF000137">
    <property type="entry name" value="Alcohol_oxidase"/>
    <property type="match status" value="1"/>
</dbReference>
<dbReference type="InterPro" id="IPR007867">
    <property type="entry name" value="GMC_OxRtase_C"/>
</dbReference>
<name>A0ABR1NWD4_DIAER</name>
<evidence type="ECO:0000313" key="4">
    <source>
        <dbReference type="EMBL" id="KAK7717949.1"/>
    </source>
</evidence>
<dbReference type="Pfam" id="PF05199">
    <property type="entry name" value="GMC_oxred_C"/>
    <property type="match status" value="1"/>
</dbReference>
<dbReference type="InterPro" id="IPR000172">
    <property type="entry name" value="GMC_OxRdtase_N"/>
</dbReference>
<evidence type="ECO:0000259" key="3">
    <source>
        <dbReference type="PROSITE" id="PS00624"/>
    </source>
</evidence>
<dbReference type="Gene3D" id="3.30.560.10">
    <property type="entry name" value="Glucose Oxidase, domain 3"/>
    <property type="match status" value="1"/>
</dbReference>
<dbReference type="Proteomes" id="UP001430848">
    <property type="component" value="Unassembled WGS sequence"/>
</dbReference>